<feature type="non-terminal residue" evidence="1">
    <location>
        <position position="1"/>
    </location>
</feature>
<protein>
    <submittedName>
        <fullName evidence="1">Uncharacterized protein</fullName>
    </submittedName>
</protein>
<organism evidence="1">
    <name type="scientific">marine sediment metagenome</name>
    <dbReference type="NCBI Taxonomy" id="412755"/>
    <lineage>
        <taxon>unclassified sequences</taxon>
        <taxon>metagenomes</taxon>
        <taxon>ecological metagenomes</taxon>
    </lineage>
</organism>
<dbReference type="AlphaFoldDB" id="A0A0F8XNA5"/>
<comment type="caution">
    <text evidence="1">The sequence shown here is derived from an EMBL/GenBank/DDBJ whole genome shotgun (WGS) entry which is preliminary data.</text>
</comment>
<name>A0A0F8XNA5_9ZZZZ</name>
<reference evidence="1" key="1">
    <citation type="journal article" date="2015" name="Nature">
        <title>Complex archaea that bridge the gap between prokaryotes and eukaryotes.</title>
        <authorList>
            <person name="Spang A."/>
            <person name="Saw J.H."/>
            <person name="Jorgensen S.L."/>
            <person name="Zaremba-Niedzwiedzka K."/>
            <person name="Martijn J."/>
            <person name="Lind A.E."/>
            <person name="van Eijk R."/>
            <person name="Schleper C."/>
            <person name="Guy L."/>
            <person name="Ettema T.J."/>
        </authorList>
    </citation>
    <scope>NUCLEOTIDE SEQUENCE</scope>
</reference>
<dbReference type="EMBL" id="LAZR01058191">
    <property type="protein sequence ID" value="KKK70438.1"/>
    <property type="molecule type" value="Genomic_DNA"/>
</dbReference>
<evidence type="ECO:0000313" key="1">
    <source>
        <dbReference type="EMBL" id="KKK70438.1"/>
    </source>
</evidence>
<accession>A0A0F8XNA5</accession>
<sequence length="286" mass="30109">EQNLSVTGYDPECDTSIFTWEIEQGNGTLASGEGDTNILYAPAAGAECVSEHIIVLYCHFIEMDRITVVIDPCPVLANISYITLQMQVDEEQTLSVNVTTPGCGTPDYTWAITSGGGSLSTTSGSSTVYTAPSTNAECANNPTITLSCDQGGVIDTLDIAVNAVAGIEPAYYTIESYTSGYRLPQGGACNCSTIDGDYTCGRASERGCSGELSQWLPSDSLNAWDRIDPANVLVFKCNSDTVATCDAASSHAACLDEGRIFVWGSLIKDVRTGIIKTAGCCPAALL</sequence>
<proteinExistence type="predicted"/>
<gene>
    <name evidence="1" type="ORF">LCGC14_2923990</name>
</gene>